<proteinExistence type="predicted"/>
<dbReference type="EMBL" id="VSWD01000010">
    <property type="protein sequence ID" value="KAK3089697.1"/>
    <property type="molecule type" value="Genomic_DNA"/>
</dbReference>
<reference evidence="2" key="1">
    <citation type="submission" date="2019-08" db="EMBL/GenBank/DDBJ databases">
        <title>The improved chromosome-level genome for the pearl oyster Pinctada fucata martensii using PacBio sequencing and Hi-C.</title>
        <authorList>
            <person name="Zheng Z."/>
        </authorList>
    </citation>
    <scope>NUCLEOTIDE SEQUENCE</scope>
    <source>
        <strain evidence="2">ZZ-2019</strain>
        <tissue evidence="2">Adductor muscle</tissue>
    </source>
</reference>
<sequence>MSEELETFIGSKEEFWLTALLRETKNKILVPHVIEQCNGMKPVSFANADILFQGFLTLRSMRLRFENPVLPPPEMKHIFYHEIFRTWLFGYVAEEGLKAVPSIYEETFLCLLEFLEPERMAFHERAIANCLKFKNDATSLTAVLAEHFFSQLTPDHSYFMDENIPKKPDKLQCPCNLDECKQRLNFGNTAIGSSVVWHGCPDIFIDQRVPVTVITETKDNTVEDDTELYGSFAEPAAKKTKKRSNEEEQSSPGSDNSFVAPVAKKLKIGSDGANPCTSRSVGMCIAMENNKSSDILFRSNIIDQIMASAMTNAFAQVNSNSHLKGLMIPSFACTQDYILVFLYDPENDILLQTNVFKLFEGPGRLSISAIVQVWMFLNFVELLKPDLANEYEFEPSRFHNSVMGYLSHYKNATYGEKLGPSESNYIGEVVMPIMFSACNHIPARNRASSS</sequence>
<accession>A0AA89C0M0</accession>
<dbReference type="AlphaFoldDB" id="A0AA89C0M0"/>
<dbReference type="Proteomes" id="UP001186944">
    <property type="component" value="Unassembled WGS sequence"/>
</dbReference>
<organism evidence="2 3">
    <name type="scientific">Pinctada imbricata</name>
    <name type="common">Atlantic pearl-oyster</name>
    <name type="synonym">Pinctada martensii</name>
    <dbReference type="NCBI Taxonomy" id="66713"/>
    <lineage>
        <taxon>Eukaryota</taxon>
        <taxon>Metazoa</taxon>
        <taxon>Spiralia</taxon>
        <taxon>Lophotrochozoa</taxon>
        <taxon>Mollusca</taxon>
        <taxon>Bivalvia</taxon>
        <taxon>Autobranchia</taxon>
        <taxon>Pteriomorphia</taxon>
        <taxon>Pterioida</taxon>
        <taxon>Pterioidea</taxon>
        <taxon>Pteriidae</taxon>
        <taxon>Pinctada</taxon>
    </lineage>
</organism>
<evidence type="ECO:0000313" key="3">
    <source>
        <dbReference type="Proteomes" id="UP001186944"/>
    </source>
</evidence>
<name>A0AA89C0M0_PINIB</name>
<keyword evidence="3" id="KW-1185">Reference proteome</keyword>
<protein>
    <submittedName>
        <fullName evidence="2">Uncharacterized protein</fullName>
    </submittedName>
</protein>
<feature type="region of interest" description="Disordered" evidence="1">
    <location>
        <begin position="233"/>
        <end position="258"/>
    </location>
</feature>
<evidence type="ECO:0000313" key="2">
    <source>
        <dbReference type="EMBL" id="KAK3089697.1"/>
    </source>
</evidence>
<gene>
    <name evidence="2" type="ORF">FSP39_005698</name>
</gene>
<comment type="caution">
    <text evidence="2">The sequence shown here is derived from an EMBL/GenBank/DDBJ whole genome shotgun (WGS) entry which is preliminary data.</text>
</comment>
<evidence type="ECO:0000256" key="1">
    <source>
        <dbReference type="SAM" id="MobiDB-lite"/>
    </source>
</evidence>